<reference evidence="2 3" key="1">
    <citation type="journal article" date="2021" name="BMC Biol.">
        <title>Horizontally acquired antibacterial genes associated with adaptive radiation of ladybird beetles.</title>
        <authorList>
            <person name="Li H.S."/>
            <person name="Tang X.F."/>
            <person name="Huang Y.H."/>
            <person name="Xu Z.Y."/>
            <person name="Chen M.L."/>
            <person name="Du X.Y."/>
            <person name="Qiu B.Y."/>
            <person name="Chen P.T."/>
            <person name="Zhang W."/>
            <person name="Slipinski A."/>
            <person name="Escalona H.E."/>
            <person name="Waterhouse R.M."/>
            <person name="Zwick A."/>
            <person name="Pang H."/>
        </authorList>
    </citation>
    <scope>NUCLEOTIDE SEQUENCE [LARGE SCALE GENOMIC DNA]</scope>
    <source>
        <strain evidence="2">SYSU2018</strain>
    </source>
</reference>
<evidence type="ECO:0000313" key="2">
    <source>
        <dbReference type="EMBL" id="KAL3271399.1"/>
    </source>
</evidence>
<dbReference type="Proteomes" id="UP001516400">
    <property type="component" value="Unassembled WGS sequence"/>
</dbReference>
<protein>
    <submittedName>
        <fullName evidence="2">Uncharacterized protein</fullName>
    </submittedName>
</protein>
<organism evidence="2 3">
    <name type="scientific">Cryptolaemus montrouzieri</name>
    <dbReference type="NCBI Taxonomy" id="559131"/>
    <lineage>
        <taxon>Eukaryota</taxon>
        <taxon>Metazoa</taxon>
        <taxon>Ecdysozoa</taxon>
        <taxon>Arthropoda</taxon>
        <taxon>Hexapoda</taxon>
        <taxon>Insecta</taxon>
        <taxon>Pterygota</taxon>
        <taxon>Neoptera</taxon>
        <taxon>Endopterygota</taxon>
        <taxon>Coleoptera</taxon>
        <taxon>Polyphaga</taxon>
        <taxon>Cucujiformia</taxon>
        <taxon>Coccinelloidea</taxon>
        <taxon>Coccinellidae</taxon>
        <taxon>Scymninae</taxon>
        <taxon>Scymnini</taxon>
        <taxon>Cryptolaemus</taxon>
    </lineage>
</organism>
<name>A0ABD2MZG3_9CUCU</name>
<comment type="caution">
    <text evidence="2">The sequence shown here is derived from an EMBL/GenBank/DDBJ whole genome shotgun (WGS) entry which is preliminary data.</text>
</comment>
<feature type="compositionally biased region" description="Basic and acidic residues" evidence="1">
    <location>
        <begin position="9"/>
        <end position="22"/>
    </location>
</feature>
<feature type="region of interest" description="Disordered" evidence="1">
    <location>
        <begin position="1"/>
        <end position="26"/>
    </location>
</feature>
<dbReference type="EMBL" id="JABFTP020000042">
    <property type="protein sequence ID" value="KAL3271399.1"/>
    <property type="molecule type" value="Genomic_DNA"/>
</dbReference>
<evidence type="ECO:0000313" key="3">
    <source>
        <dbReference type="Proteomes" id="UP001516400"/>
    </source>
</evidence>
<evidence type="ECO:0000256" key="1">
    <source>
        <dbReference type="SAM" id="MobiDB-lite"/>
    </source>
</evidence>
<gene>
    <name evidence="2" type="ORF">HHI36_021880</name>
</gene>
<sequence length="111" mass="12167">MVAENRGLINEDRKYTKGKPLEEPPSTVDNLKFGLNYVVDLVPSLKSRVETIKRAVTEQGGKLETALSELKDSIQKHAMDAGLDLVSKTLDVAAVFEDIGGEIKTKLSQPQ</sequence>
<proteinExistence type="predicted"/>
<dbReference type="AlphaFoldDB" id="A0ABD2MZG3"/>
<keyword evidence="3" id="KW-1185">Reference proteome</keyword>
<accession>A0ABD2MZG3</accession>